<dbReference type="SUPFAM" id="SSF53335">
    <property type="entry name" value="S-adenosyl-L-methionine-dependent methyltransferases"/>
    <property type="match status" value="1"/>
</dbReference>
<dbReference type="OrthoDB" id="3265906at2759"/>
<dbReference type="Proteomes" id="UP001165082">
    <property type="component" value="Unassembled WGS sequence"/>
</dbReference>
<evidence type="ECO:0000256" key="1">
    <source>
        <dbReference type="SAM" id="SignalP"/>
    </source>
</evidence>
<dbReference type="Pfam" id="PF08242">
    <property type="entry name" value="Methyltransf_12"/>
    <property type="match status" value="1"/>
</dbReference>
<evidence type="ECO:0000313" key="3">
    <source>
        <dbReference type="EMBL" id="GMH67075.1"/>
    </source>
</evidence>
<proteinExistence type="predicted"/>
<keyword evidence="1" id="KW-0732">Signal</keyword>
<dbReference type="InterPro" id="IPR029063">
    <property type="entry name" value="SAM-dependent_MTases_sf"/>
</dbReference>
<sequence length="103" mass="11045">WLEVGPGGGVLLTSLLSLGLPPSSMTACEPSPQLCSLISSRHPLVDVRPGYVEDTLDPSAPEKYDVVTMLEVVEHVEPGGRRGMMERLKGAMKPGGWLFLSTI</sequence>
<protein>
    <recommendedName>
        <fullName evidence="2">Methyltransferase type 12 domain-containing protein</fullName>
    </recommendedName>
</protein>
<dbReference type="AlphaFoldDB" id="A0A9W7AFZ8"/>
<feature type="domain" description="Methyltransferase type 12" evidence="2">
    <location>
        <begin position="2"/>
        <end position="98"/>
    </location>
</feature>
<dbReference type="InterPro" id="IPR013217">
    <property type="entry name" value="Methyltransf_12"/>
</dbReference>
<keyword evidence="4" id="KW-1185">Reference proteome</keyword>
<feature type="signal peptide" evidence="1">
    <location>
        <begin position="1"/>
        <end position="26"/>
    </location>
</feature>
<evidence type="ECO:0000259" key="2">
    <source>
        <dbReference type="Pfam" id="PF08242"/>
    </source>
</evidence>
<reference evidence="3" key="1">
    <citation type="submission" date="2022-07" db="EMBL/GenBank/DDBJ databases">
        <title>Genome analysis of Parmales, a sister group of diatoms, reveals the evolutionary specialization of diatoms from phago-mixotrophs to photoautotrophs.</title>
        <authorList>
            <person name="Ban H."/>
            <person name="Sato S."/>
            <person name="Yoshikawa S."/>
            <person name="Kazumasa Y."/>
            <person name="Nakamura Y."/>
            <person name="Ichinomiya M."/>
            <person name="Saitoh K."/>
            <person name="Sato N."/>
            <person name="Blanc-Mathieu R."/>
            <person name="Endo H."/>
            <person name="Kuwata A."/>
            <person name="Ogata H."/>
        </authorList>
    </citation>
    <scope>NUCLEOTIDE SEQUENCE</scope>
</reference>
<comment type="caution">
    <text evidence="3">The sequence shown here is derived from an EMBL/GenBank/DDBJ whole genome shotgun (WGS) entry which is preliminary data.</text>
</comment>
<accession>A0A9W7AFZ8</accession>
<dbReference type="EMBL" id="BRXZ01002644">
    <property type="protein sequence ID" value="GMH67075.1"/>
    <property type="molecule type" value="Genomic_DNA"/>
</dbReference>
<feature type="non-terminal residue" evidence="3">
    <location>
        <position position="103"/>
    </location>
</feature>
<gene>
    <name evidence="3" type="ORF">TrRE_jg892</name>
</gene>
<feature type="non-terminal residue" evidence="3">
    <location>
        <position position="1"/>
    </location>
</feature>
<name>A0A9W7AFZ8_9STRA</name>
<dbReference type="CDD" id="cd02440">
    <property type="entry name" value="AdoMet_MTases"/>
    <property type="match status" value="1"/>
</dbReference>
<organism evidence="3 4">
    <name type="scientific">Triparma retinervis</name>
    <dbReference type="NCBI Taxonomy" id="2557542"/>
    <lineage>
        <taxon>Eukaryota</taxon>
        <taxon>Sar</taxon>
        <taxon>Stramenopiles</taxon>
        <taxon>Ochrophyta</taxon>
        <taxon>Bolidophyceae</taxon>
        <taxon>Parmales</taxon>
        <taxon>Triparmaceae</taxon>
        <taxon>Triparma</taxon>
    </lineage>
</organism>
<feature type="chain" id="PRO_5040829959" description="Methyltransferase type 12 domain-containing protein" evidence="1">
    <location>
        <begin position="27"/>
        <end position="103"/>
    </location>
</feature>
<dbReference type="Gene3D" id="3.40.50.150">
    <property type="entry name" value="Vaccinia Virus protein VP39"/>
    <property type="match status" value="1"/>
</dbReference>
<evidence type="ECO:0000313" key="4">
    <source>
        <dbReference type="Proteomes" id="UP001165082"/>
    </source>
</evidence>